<keyword evidence="4" id="KW-1185">Reference proteome</keyword>
<dbReference type="Proteomes" id="UP000837857">
    <property type="component" value="Chromosome 11"/>
</dbReference>
<evidence type="ECO:0000256" key="1">
    <source>
        <dbReference type="SAM" id="MobiDB-lite"/>
    </source>
</evidence>
<keyword evidence="2" id="KW-1133">Transmembrane helix</keyword>
<evidence type="ECO:0000313" key="3">
    <source>
        <dbReference type="EMBL" id="CAH2039361.1"/>
    </source>
</evidence>
<feature type="compositionally biased region" description="Basic and acidic residues" evidence="1">
    <location>
        <begin position="31"/>
        <end position="58"/>
    </location>
</feature>
<feature type="transmembrane region" description="Helical" evidence="2">
    <location>
        <begin position="160"/>
        <end position="180"/>
    </location>
</feature>
<evidence type="ECO:0000256" key="2">
    <source>
        <dbReference type="SAM" id="Phobius"/>
    </source>
</evidence>
<accession>A0ABN8HPB8</accession>
<gene>
    <name evidence="3" type="ORF">IPOD504_LOCUS1624</name>
</gene>
<feature type="transmembrane region" description="Helical" evidence="2">
    <location>
        <begin position="186"/>
        <end position="209"/>
    </location>
</feature>
<dbReference type="PANTHER" id="PTHR41155">
    <property type="entry name" value="FI19525P1"/>
    <property type="match status" value="1"/>
</dbReference>
<reference evidence="3" key="1">
    <citation type="submission" date="2022-03" db="EMBL/GenBank/DDBJ databases">
        <authorList>
            <person name="Martin H S."/>
        </authorList>
    </citation>
    <scope>NUCLEOTIDE SEQUENCE</scope>
</reference>
<sequence length="282" mass="31601">MAHKVKSNHYVATHRSGVDSPSSGGYLHRASSRDENDSHRAPSERTLSEYTTMDERTRSPSGGGSGGGDHRNGRRHHHSNGSPRADSDVYVTSGAYRPPSEISRQSRAPRSVYSYRSAVAPSVASTHRSKVSRKAGVKVDAMAAPNPFCPNVKGMCCLMLLLNLGLILVTLGFVIVLQFFEPLFVWILGIVFLIFGFITLVGSLIYCVVLCRENPYPRYPDDFYWTHHWSKTIGPSEIHYSASEKPYRQNGHSDRYNKYNGKYSDRESAKGYSDRESKLSRY</sequence>
<dbReference type="EMBL" id="OW152823">
    <property type="protein sequence ID" value="CAH2039361.1"/>
    <property type="molecule type" value="Genomic_DNA"/>
</dbReference>
<feature type="non-terminal residue" evidence="3">
    <location>
        <position position="1"/>
    </location>
</feature>
<proteinExistence type="predicted"/>
<keyword evidence="2" id="KW-0472">Membrane</keyword>
<dbReference type="PANTHER" id="PTHR41155:SF1">
    <property type="entry name" value="FI19525P1"/>
    <property type="match status" value="1"/>
</dbReference>
<keyword evidence="2" id="KW-0812">Transmembrane</keyword>
<protein>
    <submittedName>
        <fullName evidence="3">Uncharacterized protein</fullName>
    </submittedName>
</protein>
<organism evidence="3 4">
    <name type="scientific">Iphiclides podalirius</name>
    <name type="common">scarce swallowtail</name>
    <dbReference type="NCBI Taxonomy" id="110791"/>
    <lineage>
        <taxon>Eukaryota</taxon>
        <taxon>Metazoa</taxon>
        <taxon>Ecdysozoa</taxon>
        <taxon>Arthropoda</taxon>
        <taxon>Hexapoda</taxon>
        <taxon>Insecta</taxon>
        <taxon>Pterygota</taxon>
        <taxon>Neoptera</taxon>
        <taxon>Endopterygota</taxon>
        <taxon>Lepidoptera</taxon>
        <taxon>Glossata</taxon>
        <taxon>Ditrysia</taxon>
        <taxon>Papilionoidea</taxon>
        <taxon>Papilionidae</taxon>
        <taxon>Papilioninae</taxon>
        <taxon>Iphiclides</taxon>
    </lineage>
</organism>
<name>A0ABN8HPB8_9NEOP</name>
<feature type="region of interest" description="Disordered" evidence="1">
    <location>
        <begin position="1"/>
        <end position="108"/>
    </location>
</feature>
<feature type="region of interest" description="Disordered" evidence="1">
    <location>
        <begin position="246"/>
        <end position="282"/>
    </location>
</feature>
<evidence type="ECO:0000313" key="4">
    <source>
        <dbReference type="Proteomes" id="UP000837857"/>
    </source>
</evidence>